<dbReference type="Proteomes" id="UP000293331">
    <property type="component" value="Unassembled WGS sequence"/>
</dbReference>
<name>A0A4Q5LJA3_9SPHI</name>
<dbReference type="OrthoDB" id="980086at2"/>
<keyword evidence="1" id="KW-0812">Transmembrane</keyword>
<organism evidence="2 3">
    <name type="scientific">Mucilaginibacter terrigena</name>
    <dbReference type="NCBI Taxonomy" id="2492395"/>
    <lineage>
        <taxon>Bacteria</taxon>
        <taxon>Pseudomonadati</taxon>
        <taxon>Bacteroidota</taxon>
        <taxon>Sphingobacteriia</taxon>
        <taxon>Sphingobacteriales</taxon>
        <taxon>Sphingobacteriaceae</taxon>
        <taxon>Mucilaginibacter</taxon>
    </lineage>
</organism>
<gene>
    <name evidence="2" type="ORF">EWM62_16920</name>
</gene>
<keyword evidence="1" id="KW-1133">Transmembrane helix</keyword>
<keyword evidence="1" id="KW-0472">Membrane</keyword>
<evidence type="ECO:0000256" key="1">
    <source>
        <dbReference type="SAM" id="Phobius"/>
    </source>
</evidence>
<dbReference type="InterPro" id="IPR029062">
    <property type="entry name" value="Class_I_gatase-like"/>
</dbReference>
<sequence length="583" mass="63643">MQGNFTYLVIAVCILLALGFAWQEYRRVNKRNLLLRVLAVLLAAASLACIALPIKYTGSVTKTGEHNAILLTDGFNTDSVNADSNILTTDAAIKKAYPKARLINGLDELSQTDKLHIYGYGLNDDELAQLDSLPIMFHPANPAAGVSHINWNGRIKAGEALHVQGIYNNTSAQKVKLVLRGLNTGLDSVTLPPNTRTNFDLKTTPKTTGKVVFTLHADTSLQGSIPLEITPVKPLKVLMLSASPDFESKFLKNWLTENGYAVALRAAISKGKFNSEYINIVQLSLDKLSSQTFEKFDVLIGDLSVLNALSPAETGALKQEVADKGLGLIVRADSTGKASWLQKQFPVDKPSGREPAPAALIINSKNSVSKLNYGLAHIIYQNGTQPLVKTAQGRVLVNSAISGSGKIVFTALGNTFSWTLSGNKQDYSAFWSVLVTRAARKDGEVQNSIGFLSLPYVNEPAQLNIASAKTSSLLINRQTTASAQNPNVPFEYSAAYWPATVGWQNVEQNGMQNSWYAYAKNDWAAVQATGRISATKKYADVHKITDIVTKQIQQKVRIDVPKIYFYILLLAACTFLWVETKFS</sequence>
<proteinExistence type="predicted"/>
<feature type="transmembrane region" description="Helical" evidence="1">
    <location>
        <begin position="6"/>
        <end position="22"/>
    </location>
</feature>
<evidence type="ECO:0000313" key="3">
    <source>
        <dbReference type="Proteomes" id="UP000293331"/>
    </source>
</evidence>
<evidence type="ECO:0000313" key="2">
    <source>
        <dbReference type="EMBL" id="RYU86834.1"/>
    </source>
</evidence>
<keyword evidence="3" id="KW-1185">Reference proteome</keyword>
<dbReference type="AlphaFoldDB" id="A0A4Q5LJA3"/>
<protein>
    <submittedName>
        <fullName evidence="2">Uncharacterized protein</fullName>
    </submittedName>
</protein>
<dbReference type="RefSeq" id="WP_129877864.1">
    <property type="nucleotide sequence ID" value="NZ_SEWG01000008.1"/>
</dbReference>
<comment type="caution">
    <text evidence="2">The sequence shown here is derived from an EMBL/GenBank/DDBJ whole genome shotgun (WGS) entry which is preliminary data.</text>
</comment>
<accession>A0A4Q5LJA3</accession>
<dbReference type="EMBL" id="SEWG01000008">
    <property type="protein sequence ID" value="RYU86834.1"/>
    <property type="molecule type" value="Genomic_DNA"/>
</dbReference>
<dbReference type="SUPFAM" id="SSF52317">
    <property type="entry name" value="Class I glutamine amidotransferase-like"/>
    <property type="match status" value="1"/>
</dbReference>
<reference evidence="2 3" key="1">
    <citation type="submission" date="2019-02" db="EMBL/GenBank/DDBJ databases">
        <title>Bacterial novel species Mucilaginibacter sp. 17JY9-4 isolated from soil.</title>
        <authorList>
            <person name="Jung H.-Y."/>
        </authorList>
    </citation>
    <scope>NUCLEOTIDE SEQUENCE [LARGE SCALE GENOMIC DNA]</scope>
    <source>
        <strain evidence="2 3">17JY9-4</strain>
    </source>
</reference>
<feature type="transmembrane region" description="Helical" evidence="1">
    <location>
        <begin position="34"/>
        <end position="54"/>
    </location>
</feature>